<dbReference type="Pfam" id="PF13692">
    <property type="entry name" value="Glyco_trans_1_4"/>
    <property type="match status" value="1"/>
</dbReference>
<dbReference type="RefSeq" id="WP_006912581.1">
    <property type="nucleotide sequence ID" value="NZ_AFNV02000035.1"/>
</dbReference>
<reference evidence="2 3" key="2">
    <citation type="journal article" date="2013" name="PLoS ONE">
        <title>INDIGO - INtegrated Data Warehouse of MIcrobial GenOmes with Examples from the Red Sea Extremophiles.</title>
        <authorList>
            <person name="Alam I."/>
            <person name="Antunes A."/>
            <person name="Kamau A.A."/>
            <person name="Ba Alawi W."/>
            <person name="Kalkatawi M."/>
            <person name="Stingl U."/>
            <person name="Bajic V.B."/>
        </authorList>
    </citation>
    <scope>NUCLEOTIDE SEQUENCE [LARGE SCALE GENOMIC DNA]</scope>
    <source>
        <strain evidence="2 3">E1L3A</strain>
    </source>
</reference>
<dbReference type="OrthoDB" id="9815351at2"/>
<accession>U2E0U2</accession>
<dbReference type="InterPro" id="IPR028098">
    <property type="entry name" value="Glyco_trans_4-like_N"/>
</dbReference>
<dbReference type="STRING" id="1033802.SSPSH_003641"/>
<dbReference type="PANTHER" id="PTHR12526">
    <property type="entry name" value="GLYCOSYLTRANSFERASE"/>
    <property type="match status" value="1"/>
</dbReference>
<dbReference type="Proteomes" id="UP000006242">
    <property type="component" value="Unassembled WGS sequence"/>
</dbReference>
<protein>
    <submittedName>
        <fullName evidence="2">Glycoprotein 3-alpha-L-fucosyltransferase</fullName>
        <ecNumber evidence="2">2.4.1.214</ecNumber>
    </submittedName>
</protein>
<evidence type="ECO:0000313" key="2">
    <source>
        <dbReference type="EMBL" id="ERJ17536.1"/>
    </source>
</evidence>
<dbReference type="GO" id="GO:0018392">
    <property type="term" value="F:glycoprotein 3-alpha-L-fucosyltransferase activity"/>
    <property type="evidence" value="ECO:0007669"/>
    <property type="project" value="UniProtKB-EC"/>
</dbReference>
<sequence length="376" mass="40865">MQIAIVGNQARSAINFRGPLIRYLVELGHSVLVLAPDFDVDTRKQIAALGAVAADYDLDRTGSNPFKDLMALYQLCRILRQGRFDAVLAYFAKPVIYAMPASVMGGVARRVALIEGAGLIFTEGGAVSAKRRFIRAVMALMYRVALKSSTATFVLNQDDRRLFEKIKGKRGAPIACLPGIGIDLDFYGQVEPSKSRPCPMFCLPARMIEEKGVRFFVEAAGLLRKKYPQVRFVLLGGLEESPSAIPEADLAGWAQEGIVEWVGYVPDIRGLLGNSLALVLPTYYREGLPRSILEAMSLGRAVIATDVPGCRDAVEDGVTGQIVPPKDASRLAAAIERYICQPALAEAHGKQGRLRAEKLYDVDDVNKRIAQALGAG</sequence>
<reference evidence="2 3" key="1">
    <citation type="journal article" date="2011" name="J. Bacteriol.">
        <title>Genome sequence of Salinisphaera shabanensis, a gammaproteobacterium from the harsh, variable environment of the brine-seawater interface of the Shaban Deep in the Red Sea.</title>
        <authorList>
            <person name="Antunes A."/>
            <person name="Alam I."/>
            <person name="Bajic V.B."/>
            <person name="Stingl U."/>
        </authorList>
    </citation>
    <scope>NUCLEOTIDE SEQUENCE [LARGE SCALE GENOMIC DNA]</scope>
    <source>
        <strain evidence="2 3">E1L3A</strain>
    </source>
</reference>
<dbReference type="EMBL" id="AFNV02000035">
    <property type="protein sequence ID" value="ERJ17536.1"/>
    <property type="molecule type" value="Genomic_DNA"/>
</dbReference>
<keyword evidence="2" id="KW-0328">Glycosyltransferase</keyword>
<dbReference type="Pfam" id="PF13579">
    <property type="entry name" value="Glyco_trans_4_4"/>
    <property type="match status" value="1"/>
</dbReference>
<proteinExistence type="predicted"/>
<feature type="domain" description="Glycosyltransferase subfamily 4-like N-terminal" evidence="1">
    <location>
        <begin position="20"/>
        <end position="174"/>
    </location>
</feature>
<keyword evidence="3" id="KW-1185">Reference proteome</keyword>
<gene>
    <name evidence="2" type="ORF">SSPSH_003641</name>
</gene>
<dbReference type="PANTHER" id="PTHR12526:SF638">
    <property type="entry name" value="SPORE COAT PROTEIN SA"/>
    <property type="match status" value="1"/>
</dbReference>
<name>U2E0U2_9GAMM</name>
<evidence type="ECO:0000313" key="3">
    <source>
        <dbReference type="Proteomes" id="UP000006242"/>
    </source>
</evidence>
<dbReference type="Gene3D" id="3.40.50.2000">
    <property type="entry name" value="Glycogen Phosphorylase B"/>
    <property type="match status" value="2"/>
</dbReference>
<dbReference type="eggNOG" id="COG0438">
    <property type="taxonomic scope" value="Bacteria"/>
</dbReference>
<evidence type="ECO:0000259" key="1">
    <source>
        <dbReference type="Pfam" id="PF13579"/>
    </source>
</evidence>
<dbReference type="CDD" id="cd03808">
    <property type="entry name" value="GT4_CapM-like"/>
    <property type="match status" value="1"/>
</dbReference>
<organism evidence="2 3">
    <name type="scientific">Salinisphaera shabanensis E1L3A</name>
    <dbReference type="NCBI Taxonomy" id="1033802"/>
    <lineage>
        <taxon>Bacteria</taxon>
        <taxon>Pseudomonadati</taxon>
        <taxon>Pseudomonadota</taxon>
        <taxon>Gammaproteobacteria</taxon>
        <taxon>Salinisphaerales</taxon>
        <taxon>Salinisphaeraceae</taxon>
        <taxon>Salinisphaera</taxon>
    </lineage>
</organism>
<dbReference type="SUPFAM" id="SSF53756">
    <property type="entry name" value="UDP-Glycosyltransferase/glycogen phosphorylase"/>
    <property type="match status" value="1"/>
</dbReference>
<comment type="caution">
    <text evidence="2">The sequence shown here is derived from an EMBL/GenBank/DDBJ whole genome shotgun (WGS) entry which is preliminary data.</text>
</comment>
<dbReference type="EC" id="2.4.1.214" evidence="2"/>
<keyword evidence="2" id="KW-0808">Transferase</keyword>
<dbReference type="AlphaFoldDB" id="U2E0U2"/>